<proteinExistence type="predicted"/>
<gene>
    <name evidence="1" type="ORF">EZS28_001428</name>
</gene>
<reference evidence="1 2" key="1">
    <citation type="submission" date="2019-03" db="EMBL/GenBank/DDBJ databases">
        <title>Single cell metagenomics reveals metabolic interactions within the superorganism composed of flagellate Streblomastix strix and complex community of Bacteroidetes bacteria on its surface.</title>
        <authorList>
            <person name="Treitli S.C."/>
            <person name="Kolisko M."/>
            <person name="Husnik F."/>
            <person name="Keeling P."/>
            <person name="Hampl V."/>
        </authorList>
    </citation>
    <scope>NUCLEOTIDE SEQUENCE [LARGE SCALE GENOMIC DNA]</scope>
    <source>
        <strain evidence="1">ST1C</strain>
    </source>
</reference>
<dbReference type="EMBL" id="SNRW01000146">
    <property type="protein sequence ID" value="KAA6403049.1"/>
    <property type="molecule type" value="Genomic_DNA"/>
</dbReference>
<organism evidence="1 2">
    <name type="scientific">Streblomastix strix</name>
    <dbReference type="NCBI Taxonomy" id="222440"/>
    <lineage>
        <taxon>Eukaryota</taxon>
        <taxon>Metamonada</taxon>
        <taxon>Preaxostyla</taxon>
        <taxon>Oxymonadida</taxon>
        <taxon>Streblomastigidae</taxon>
        <taxon>Streblomastix</taxon>
    </lineage>
</organism>
<evidence type="ECO:0000313" key="2">
    <source>
        <dbReference type="Proteomes" id="UP000324800"/>
    </source>
</evidence>
<name>A0A5J4X966_9EUKA</name>
<evidence type="ECO:0008006" key="3">
    <source>
        <dbReference type="Google" id="ProtNLM"/>
    </source>
</evidence>
<evidence type="ECO:0000313" key="1">
    <source>
        <dbReference type="EMBL" id="KAA6403049.1"/>
    </source>
</evidence>
<dbReference type="AlphaFoldDB" id="A0A5J4X966"/>
<protein>
    <recommendedName>
        <fullName evidence="3">KilA-N domain-containing protein</fullName>
    </recommendedName>
</protein>
<sequence>MTQVETATVIQNNEQFVNASYNGMTILVDQYDGYINATQFCQQYSNQFRSLIKYDRWKDYIKAEIDVALPEIISSGSLMYSIDKGIANDFKVELIKQDIDGKYYKVRRLHKNTSFNQVIKDTLNKRGINMKKLSFTIPNEQDDAEIMNLIRQTVTERSIH</sequence>
<accession>A0A5J4X966</accession>
<comment type="caution">
    <text evidence="1">The sequence shown here is derived from an EMBL/GenBank/DDBJ whole genome shotgun (WGS) entry which is preliminary data.</text>
</comment>
<dbReference type="Proteomes" id="UP000324800">
    <property type="component" value="Unassembled WGS sequence"/>
</dbReference>